<organism evidence="1">
    <name type="scientific">Arundo donax</name>
    <name type="common">Giant reed</name>
    <name type="synonym">Donax arundinaceus</name>
    <dbReference type="NCBI Taxonomy" id="35708"/>
    <lineage>
        <taxon>Eukaryota</taxon>
        <taxon>Viridiplantae</taxon>
        <taxon>Streptophyta</taxon>
        <taxon>Embryophyta</taxon>
        <taxon>Tracheophyta</taxon>
        <taxon>Spermatophyta</taxon>
        <taxon>Magnoliopsida</taxon>
        <taxon>Liliopsida</taxon>
        <taxon>Poales</taxon>
        <taxon>Poaceae</taxon>
        <taxon>PACMAD clade</taxon>
        <taxon>Arundinoideae</taxon>
        <taxon>Arundineae</taxon>
        <taxon>Arundo</taxon>
    </lineage>
</organism>
<protein>
    <submittedName>
        <fullName evidence="1">Uncharacterized protein</fullName>
    </submittedName>
</protein>
<reference evidence="1" key="1">
    <citation type="submission" date="2014-09" db="EMBL/GenBank/DDBJ databases">
        <authorList>
            <person name="Magalhaes I.L.F."/>
            <person name="Oliveira U."/>
            <person name="Santos F.R."/>
            <person name="Vidigal T.H.D.A."/>
            <person name="Brescovit A.D."/>
            <person name="Santos A.J."/>
        </authorList>
    </citation>
    <scope>NUCLEOTIDE SEQUENCE</scope>
    <source>
        <tissue evidence="1">Shoot tissue taken approximately 20 cm above the soil surface</tissue>
    </source>
</reference>
<reference evidence="1" key="2">
    <citation type="journal article" date="2015" name="Data Brief">
        <title>Shoot transcriptome of the giant reed, Arundo donax.</title>
        <authorList>
            <person name="Barrero R.A."/>
            <person name="Guerrero F.D."/>
            <person name="Moolhuijzen P."/>
            <person name="Goolsby J.A."/>
            <person name="Tidwell J."/>
            <person name="Bellgard S.E."/>
            <person name="Bellgard M.I."/>
        </authorList>
    </citation>
    <scope>NUCLEOTIDE SEQUENCE</scope>
    <source>
        <tissue evidence="1">Shoot tissue taken approximately 20 cm above the soil surface</tissue>
    </source>
</reference>
<evidence type="ECO:0000313" key="1">
    <source>
        <dbReference type="EMBL" id="JAD47806.1"/>
    </source>
</evidence>
<dbReference type="EMBL" id="GBRH01250089">
    <property type="protein sequence ID" value="JAD47806.1"/>
    <property type="molecule type" value="Transcribed_RNA"/>
</dbReference>
<sequence length="33" mass="3688">MLDVRSGQSLEKVAVAELLTRLDSWPGYVLLLD</sequence>
<dbReference type="AlphaFoldDB" id="A0A0A9A9N1"/>
<proteinExistence type="predicted"/>
<name>A0A0A9A9N1_ARUDO</name>
<accession>A0A0A9A9N1</accession>